<dbReference type="Proteomes" id="UP001166251">
    <property type="component" value="Unassembled WGS sequence"/>
</dbReference>
<dbReference type="RefSeq" id="WP_220103151.1">
    <property type="nucleotide sequence ID" value="NZ_JAHZSS010000004.1"/>
</dbReference>
<evidence type="ECO:0000256" key="1">
    <source>
        <dbReference type="SAM" id="MobiDB-lite"/>
    </source>
</evidence>
<reference evidence="2" key="1">
    <citation type="submission" date="2021-07" db="EMBL/GenBank/DDBJ databases">
        <title>Neiella marina sp. nov., isolated from the intestinal content of sea cucumber Apostichopus japonicus.</title>
        <authorList>
            <person name="Bai X."/>
        </authorList>
    </citation>
    <scope>NUCLEOTIDE SEQUENCE</scope>
    <source>
        <strain evidence="2">126</strain>
    </source>
</reference>
<dbReference type="EMBL" id="JAHZSS010000004">
    <property type="protein sequence ID" value="MBW8190467.1"/>
    <property type="molecule type" value="Genomic_DNA"/>
</dbReference>
<name>A0ABS7EDR6_9GAMM</name>
<feature type="compositionally biased region" description="Gly residues" evidence="1">
    <location>
        <begin position="1"/>
        <end position="10"/>
    </location>
</feature>
<feature type="compositionally biased region" description="Low complexity" evidence="1">
    <location>
        <begin position="11"/>
        <end position="21"/>
    </location>
</feature>
<gene>
    <name evidence="2" type="ORF">K0504_05405</name>
</gene>
<feature type="region of interest" description="Disordered" evidence="1">
    <location>
        <begin position="1"/>
        <end position="21"/>
    </location>
</feature>
<comment type="caution">
    <text evidence="2">The sequence shown here is derived from an EMBL/GenBank/DDBJ whole genome shotgun (WGS) entry which is preliminary data.</text>
</comment>
<protein>
    <submittedName>
        <fullName evidence="2">Uncharacterized protein</fullName>
    </submittedName>
</protein>
<evidence type="ECO:0000313" key="3">
    <source>
        <dbReference type="Proteomes" id="UP001166251"/>
    </source>
</evidence>
<accession>A0ABS7EDR6</accession>
<organism evidence="2 3">
    <name type="scientific">Neiella holothuriorum</name>
    <dbReference type="NCBI Taxonomy" id="2870530"/>
    <lineage>
        <taxon>Bacteria</taxon>
        <taxon>Pseudomonadati</taxon>
        <taxon>Pseudomonadota</taxon>
        <taxon>Gammaproteobacteria</taxon>
        <taxon>Alteromonadales</taxon>
        <taxon>Echinimonadaceae</taxon>
        <taxon>Neiella</taxon>
    </lineage>
</organism>
<evidence type="ECO:0000313" key="2">
    <source>
        <dbReference type="EMBL" id="MBW8190467.1"/>
    </source>
</evidence>
<keyword evidence="3" id="KW-1185">Reference proteome</keyword>
<sequence length="420" mass="45879">MITACGGGSSSSGTTSEGPTTELESIYPYQTSSYSDVLVECVNAYQDEKSCYADVLPPIGAGSSSADVDAIMDRVVVSHDWMAARIETFLQQASPSLIAMFDPLSAIVIAYDIRPAFYHPLTGAMYIDPAYLWLSPTEYATIDDSPDYRSGYGSELVLDTGWRYVDDAGNYITTSNFSDGDDTRSFADIVPGLTNLLYHELAHANDYLPPDVLSQLMQPFGDDSFYDLIDQVFDDGLSIQQRVVGDYPLIYTTLKNLADVLFGGDDASSVLLALTAPDAGAMFELDGASDMYNYYTSSEDIAMLFEEALMSYTLDALRDVAFLHQDNDSYCEKTIGWGQRGRIANNLVKARAQQVISLMLPDQATAINNHLDSLDAPQALPNDVAWCTSRTLLSAQSLSLLAKPTSEAKQDDELRLPVGH</sequence>
<proteinExistence type="predicted"/>